<proteinExistence type="inferred from homology"/>
<name>A0A2I0AS12_9ASPA</name>
<dbReference type="AlphaFoldDB" id="A0A2I0AS12"/>
<dbReference type="SUPFAM" id="SSF50630">
    <property type="entry name" value="Acid proteases"/>
    <property type="match status" value="1"/>
</dbReference>
<evidence type="ECO:0000256" key="1">
    <source>
        <dbReference type="ARBA" id="ARBA00007447"/>
    </source>
</evidence>
<dbReference type="InterPro" id="IPR021109">
    <property type="entry name" value="Peptidase_aspartic_dom_sf"/>
</dbReference>
<evidence type="ECO:0000259" key="9">
    <source>
        <dbReference type="PROSITE" id="PS51767"/>
    </source>
</evidence>
<keyword evidence="3 7" id="KW-0064">Aspartyl protease</keyword>
<dbReference type="Gene3D" id="2.40.70.10">
    <property type="entry name" value="Acid Proteases"/>
    <property type="match status" value="2"/>
</dbReference>
<dbReference type="InterPro" id="IPR001969">
    <property type="entry name" value="Aspartic_peptidase_AS"/>
</dbReference>
<evidence type="ECO:0000313" key="11">
    <source>
        <dbReference type="Proteomes" id="UP000236161"/>
    </source>
</evidence>
<dbReference type="OrthoDB" id="2747330at2759"/>
<keyword evidence="4 7" id="KW-0378">Hydrolase</keyword>
<feature type="domain" description="Peptidase A1" evidence="9">
    <location>
        <begin position="92"/>
        <end position="477"/>
    </location>
</feature>
<dbReference type="PROSITE" id="PS51767">
    <property type="entry name" value="PEPTIDASE_A1"/>
    <property type="match status" value="1"/>
</dbReference>
<dbReference type="EMBL" id="KZ451953">
    <property type="protein sequence ID" value="PKA58330.1"/>
    <property type="molecule type" value="Genomic_DNA"/>
</dbReference>
<protein>
    <submittedName>
        <fullName evidence="10">Aspartic proteinase nepenthesin-2</fullName>
    </submittedName>
</protein>
<evidence type="ECO:0000256" key="5">
    <source>
        <dbReference type="ARBA" id="ARBA00023180"/>
    </source>
</evidence>
<dbReference type="Pfam" id="PF14541">
    <property type="entry name" value="TAXi_C"/>
    <property type="match status" value="1"/>
</dbReference>
<evidence type="ECO:0000256" key="4">
    <source>
        <dbReference type="ARBA" id="ARBA00022801"/>
    </source>
</evidence>
<evidence type="ECO:0000256" key="8">
    <source>
        <dbReference type="SAM" id="SignalP"/>
    </source>
</evidence>
<dbReference type="InterPro" id="IPR033121">
    <property type="entry name" value="PEPTIDASE_A1"/>
</dbReference>
<feature type="active site" evidence="6">
    <location>
        <position position="110"/>
    </location>
</feature>
<evidence type="ECO:0000256" key="6">
    <source>
        <dbReference type="PIRSR" id="PIRSR601461-1"/>
    </source>
</evidence>
<organism evidence="10 11">
    <name type="scientific">Apostasia shenzhenica</name>
    <dbReference type="NCBI Taxonomy" id="1088818"/>
    <lineage>
        <taxon>Eukaryota</taxon>
        <taxon>Viridiplantae</taxon>
        <taxon>Streptophyta</taxon>
        <taxon>Embryophyta</taxon>
        <taxon>Tracheophyta</taxon>
        <taxon>Spermatophyta</taxon>
        <taxon>Magnoliopsida</taxon>
        <taxon>Liliopsida</taxon>
        <taxon>Asparagales</taxon>
        <taxon>Orchidaceae</taxon>
        <taxon>Apostasioideae</taxon>
        <taxon>Apostasia</taxon>
    </lineage>
</organism>
<dbReference type="PANTHER" id="PTHR47967:SF36">
    <property type="entry name" value="PEPTIDASE A1 DOMAIN-CONTAINING PROTEIN"/>
    <property type="match status" value="1"/>
</dbReference>
<comment type="similarity">
    <text evidence="1 7">Belongs to the peptidase A1 family.</text>
</comment>
<sequence length="484" mass="51340">MRSPQAMSLICSPILFSLILPIYAVAGAPAGAGDTPIVVPLSRFLLPPRRDPLERLAGIASASVLRAQLLKTPTTSLPSARAPLSPHSYGGYSINVSLGTPPQEIPLLVDTGSQLTWIPCTKNYLCRNCSSPANPLAQIPTFLPKSSSTSKLIGCKNPKCGWIHSQEFLSHCRNCPSNSSDCPKICPPYLIIYGSGSTAGLLLSETLHFSSRTIADFVVGCSVFSQRQPAGGIAGFGRGTSSLPSQLGLKRFSYCLISRRFDDDPGESGSLVLNGLPDSSDGSIRFTPLVRNPISPPASADAADGPSAFSVYYYIGLRKITVGGKKVQIPYKALAPGADGNGGTIVDSGTTFTFMEPPVFEPVAAAFVAQVAGRLNRSGEVEGLTGLKLCFELPEKAVEVSLPALVFHFKGGAEMQLPVENYFVLVGSSRPSICLTVVSGGRAAGTVSRGPAIILGSFQQQDFYMLYDLERERLGFRQQSCIAK</sequence>
<keyword evidence="2 7" id="KW-0645">Protease</keyword>
<dbReference type="Proteomes" id="UP000236161">
    <property type="component" value="Unassembled WGS sequence"/>
</dbReference>
<evidence type="ECO:0000256" key="2">
    <source>
        <dbReference type="ARBA" id="ARBA00022670"/>
    </source>
</evidence>
<keyword evidence="11" id="KW-1185">Reference proteome</keyword>
<feature type="chain" id="PRO_5014170734" evidence="8">
    <location>
        <begin position="25"/>
        <end position="484"/>
    </location>
</feature>
<gene>
    <name evidence="10" type="primary">nep2</name>
    <name evidence="10" type="ORF">AXF42_Ash013836</name>
</gene>
<dbReference type="GO" id="GO:0006508">
    <property type="term" value="P:proteolysis"/>
    <property type="evidence" value="ECO:0007669"/>
    <property type="project" value="UniProtKB-KW"/>
</dbReference>
<evidence type="ECO:0000256" key="7">
    <source>
        <dbReference type="RuleBase" id="RU000454"/>
    </source>
</evidence>
<dbReference type="InterPro" id="IPR051708">
    <property type="entry name" value="Plant_Aspart_Prot_A1"/>
</dbReference>
<keyword evidence="8" id="KW-0732">Signal</keyword>
<accession>A0A2I0AS12</accession>
<dbReference type="GO" id="GO:0005576">
    <property type="term" value="C:extracellular region"/>
    <property type="evidence" value="ECO:0007669"/>
    <property type="project" value="TreeGrafter"/>
</dbReference>
<dbReference type="CDD" id="cd05476">
    <property type="entry name" value="pepsin_A_like_plant"/>
    <property type="match status" value="1"/>
</dbReference>
<dbReference type="InterPro" id="IPR001461">
    <property type="entry name" value="Aspartic_peptidase_A1"/>
</dbReference>
<feature type="active site" evidence="6">
    <location>
        <position position="347"/>
    </location>
</feature>
<dbReference type="InterPro" id="IPR034161">
    <property type="entry name" value="Pepsin-like_plant"/>
</dbReference>
<evidence type="ECO:0000313" key="10">
    <source>
        <dbReference type="EMBL" id="PKA58330.1"/>
    </source>
</evidence>
<dbReference type="Pfam" id="PF14543">
    <property type="entry name" value="TAXi_N"/>
    <property type="match status" value="1"/>
</dbReference>
<keyword evidence="5" id="KW-0325">Glycoprotein</keyword>
<feature type="signal peptide" evidence="8">
    <location>
        <begin position="1"/>
        <end position="24"/>
    </location>
</feature>
<dbReference type="GO" id="GO:0004190">
    <property type="term" value="F:aspartic-type endopeptidase activity"/>
    <property type="evidence" value="ECO:0007669"/>
    <property type="project" value="UniProtKB-KW"/>
</dbReference>
<dbReference type="InterPro" id="IPR032799">
    <property type="entry name" value="TAXi_C"/>
</dbReference>
<evidence type="ECO:0000256" key="3">
    <source>
        <dbReference type="ARBA" id="ARBA00022750"/>
    </source>
</evidence>
<dbReference type="STRING" id="1088818.A0A2I0AS12"/>
<dbReference type="InterPro" id="IPR032861">
    <property type="entry name" value="TAXi_N"/>
</dbReference>
<dbReference type="PROSITE" id="PS00141">
    <property type="entry name" value="ASP_PROTEASE"/>
    <property type="match status" value="1"/>
</dbReference>
<dbReference type="PANTHER" id="PTHR47967">
    <property type="entry name" value="OS07G0603500 PROTEIN-RELATED"/>
    <property type="match status" value="1"/>
</dbReference>
<dbReference type="PRINTS" id="PR00792">
    <property type="entry name" value="PEPSIN"/>
</dbReference>
<reference evidence="10 11" key="1">
    <citation type="journal article" date="2017" name="Nature">
        <title>The Apostasia genome and the evolution of orchids.</title>
        <authorList>
            <person name="Zhang G.Q."/>
            <person name="Liu K.W."/>
            <person name="Li Z."/>
            <person name="Lohaus R."/>
            <person name="Hsiao Y.Y."/>
            <person name="Niu S.C."/>
            <person name="Wang J.Y."/>
            <person name="Lin Y.C."/>
            <person name="Xu Q."/>
            <person name="Chen L.J."/>
            <person name="Yoshida K."/>
            <person name="Fujiwara S."/>
            <person name="Wang Z.W."/>
            <person name="Zhang Y.Q."/>
            <person name="Mitsuda N."/>
            <person name="Wang M."/>
            <person name="Liu G.H."/>
            <person name="Pecoraro L."/>
            <person name="Huang H.X."/>
            <person name="Xiao X.J."/>
            <person name="Lin M."/>
            <person name="Wu X.Y."/>
            <person name="Wu W.L."/>
            <person name="Chen Y.Y."/>
            <person name="Chang S.B."/>
            <person name="Sakamoto S."/>
            <person name="Ohme-Takagi M."/>
            <person name="Yagi M."/>
            <person name="Zeng S.J."/>
            <person name="Shen C.Y."/>
            <person name="Yeh C.M."/>
            <person name="Luo Y.B."/>
            <person name="Tsai W.C."/>
            <person name="Van de Peer Y."/>
            <person name="Liu Z.J."/>
        </authorList>
    </citation>
    <scope>NUCLEOTIDE SEQUENCE [LARGE SCALE GENOMIC DNA]</scope>
    <source>
        <strain evidence="11">cv. Shenzhen</strain>
        <tissue evidence="10">Stem</tissue>
    </source>
</reference>